<dbReference type="AlphaFoldDB" id="A0A1G1ZQ55"/>
<evidence type="ECO:0000313" key="1">
    <source>
        <dbReference type="EMBL" id="OGY66823.1"/>
    </source>
</evidence>
<dbReference type="Proteomes" id="UP000177690">
    <property type="component" value="Unassembled WGS sequence"/>
</dbReference>
<proteinExistence type="predicted"/>
<reference evidence="1 2" key="1">
    <citation type="journal article" date="2016" name="Nat. Commun.">
        <title>Thousands of microbial genomes shed light on interconnected biogeochemical processes in an aquifer system.</title>
        <authorList>
            <person name="Anantharaman K."/>
            <person name="Brown C.T."/>
            <person name="Hug L.A."/>
            <person name="Sharon I."/>
            <person name="Castelle C.J."/>
            <person name="Probst A.J."/>
            <person name="Thomas B.C."/>
            <person name="Singh A."/>
            <person name="Wilkins M.J."/>
            <person name="Karaoz U."/>
            <person name="Brodie E.L."/>
            <person name="Williams K.H."/>
            <person name="Hubbard S.S."/>
            <person name="Banfield J.F."/>
        </authorList>
    </citation>
    <scope>NUCLEOTIDE SEQUENCE [LARGE SCALE GENOMIC DNA]</scope>
</reference>
<dbReference type="STRING" id="1798409.A3I24_03990"/>
<evidence type="ECO:0000313" key="2">
    <source>
        <dbReference type="Proteomes" id="UP000177690"/>
    </source>
</evidence>
<sequence>MAKIIEEGYHGKEPLVYWWIGRRCSCECRCIFELEKKDELVKIPRNNVKVGLFIFEAKCPKCGRSVEVWFDFDDSKNLKGMS</sequence>
<organism evidence="1 2">
    <name type="scientific">Candidatus Harrisonbacteria bacterium RIFCSPLOWO2_02_FULL_41_13b</name>
    <dbReference type="NCBI Taxonomy" id="1798409"/>
    <lineage>
        <taxon>Bacteria</taxon>
        <taxon>Candidatus Harrisoniibacteriota</taxon>
    </lineage>
</organism>
<accession>A0A1G1ZQ55</accession>
<gene>
    <name evidence="1" type="ORF">A3I24_03990</name>
</gene>
<protein>
    <submittedName>
        <fullName evidence="1">Uncharacterized protein</fullName>
    </submittedName>
</protein>
<comment type="caution">
    <text evidence="1">The sequence shown here is derived from an EMBL/GenBank/DDBJ whole genome shotgun (WGS) entry which is preliminary data.</text>
</comment>
<name>A0A1G1ZQ55_9BACT</name>
<dbReference type="EMBL" id="MHJL01000034">
    <property type="protein sequence ID" value="OGY66823.1"/>
    <property type="molecule type" value="Genomic_DNA"/>
</dbReference>